<dbReference type="InterPro" id="IPR034586">
    <property type="entry name" value="Bfa1/Byr4"/>
</dbReference>
<reference evidence="2 3" key="1">
    <citation type="journal article" date="2018" name="PLoS Pathog.">
        <title>Evolution of structural diversity of trichothecenes, a family of toxins produced by plant pathogenic and entomopathogenic fungi.</title>
        <authorList>
            <person name="Proctor R.H."/>
            <person name="McCormick S.P."/>
            <person name="Kim H.S."/>
            <person name="Cardoza R.E."/>
            <person name="Stanley A.M."/>
            <person name="Lindo L."/>
            <person name="Kelly A."/>
            <person name="Brown D.W."/>
            <person name="Lee T."/>
            <person name="Vaughan M.M."/>
            <person name="Alexander N.J."/>
            <person name="Busman M."/>
            <person name="Gutierrez S."/>
        </authorList>
    </citation>
    <scope>NUCLEOTIDE SEQUENCE [LARGE SCALE GENOMIC DNA]</scope>
    <source>
        <strain evidence="2 3">IBT 40837</strain>
    </source>
</reference>
<feature type="compositionally biased region" description="Polar residues" evidence="1">
    <location>
        <begin position="563"/>
        <end position="573"/>
    </location>
</feature>
<dbReference type="GO" id="GO:0031578">
    <property type="term" value="P:mitotic spindle orientation checkpoint signaling"/>
    <property type="evidence" value="ECO:0007669"/>
    <property type="project" value="TreeGrafter"/>
</dbReference>
<sequence length="992" mass="109947">MEPLRLKPRQPVEAEVENWDDDDFIVDGDELSLRPTAVTTNAQPRRRDSTSSHISLRSDLDSAHGEEQHVHLPADDERSTMAAIAAAERAGIPLPKNVPSSALTGGTIKRLGGKKMRRIIDEDWENDLELPEGQQGLQMKPRTQTDFPETLRQVSGGSLQNSPKKTPRSARDSRRSSIMSNSSILSAALSLDRFRDTEDEDDDFFGDGLDTIKVPKSRPPRLMPFVTPPTPLGSEAAKDLLDDDFERDLELPSDGKLKLSARRDIPKAPFSISEDIDWGEGSSLGTRYGGTRRDARSTRSSSVSAMSPSLSSTFTVESEDETFDGLLLPPGHLNFQERLQLRKTNPPPEDIPEEPPAEATPQKKLLPAAEVEQQDFLEGLDIGDGNVFDSGKLTMHRNIKIKDSRLANSARPKTAVSLTFSNKPMPPQTRIPRLNHERSHSTALEPVSESGGPIPHRVRRPQSRLGHSNQLSVTSLPTPTNVSGFSIAPAPRRAGLSRPPFSTTRNEPPTTNAQLLRQKNSLAAVRARNPPAKPLAGRLERPSSRTETSQPRPKTPQERQKSISESPGQTRKNSIPFIPAGASHLQSQHTASKTLRQFRRFDSDNAIDTRAASRVYSRPGLRSPSPHRYKVAADTWERLSRPKGKRHFGDGHELDAFDDLPTSKETESRFLKQPSGSSSKTTLRRSQQVPPPPPQVDRNQTPSPWNAAPTAARSTYTPSFARDTAASRIARETALAHRTPSGGPLASVSAQRAPTRSTAQQPSHLAQSTNRTRRPKRPQQLKPHLIANLSGGKESKVVKGMFYNAETYCWEGNENALNAFDGAVSTPSSNSIPSHLARDKEASVPRPALITNISTTKGVQVVGGMVFDPQNMCWLKLGPQNMTPSEATDSLDNFNGFEDDEDVFKDIPDLEDNAVGDEREGHASDIKDDWLVGEEFDVGPEFIRRQREEEERWRKKCEKWTSHSPRDRDAWRWTIRELVSQFDDFAMPSVAR</sequence>
<dbReference type="GO" id="GO:0044732">
    <property type="term" value="C:mitotic spindle pole body"/>
    <property type="evidence" value="ECO:0007669"/>
    <property type="project" value="TreeGrafter"/>
</dbReference>
<name>A0A395P0A5_TRIAR</name>
<feature type="region of interest" description="Disordered" evidence="1">
    <location>
        <begin position="34"/>
        <end position="77"/>
    </location>
</feature>
<feature type="region of interest" description="Disordered" evidence="1">
    <location>
        <begin position="202"/>
        <end position="231"/>
    </location>
</feature>
<dbReference type="Proteomes" id="UP000266272">
    <property type="component" value="Unassembled WGS sequence"/>
</dbReference>
<feature type="compositionally biased region" description="Polar residues" evidence="1">
    <location>
        <begin position="465"/>
        <end position="484"/>
    </location>
</feature>
<keyword evidence="3" id="KW-1185">Reference proteome</keyword>
<feature type="compositionally biased region" description="Low complexity" evidence="1">
    <location>
        <begin position="298"/>
        <end position="307"/>
    </location>
</feature>
<protein>
    <recommendedName>
        <fullName evidence="4">Cytokinesis regulator</fullName>
    </recommendedName>
</protein>
<evidence type="ECO:0000256" key="1">
    <source>
        <dbReference type="SAM" id="MobiDB-lite"/>
    </source>
</evidence>
<feature type="region of interest" description="Disordered" evidence="1">
    <location>
        <begin position="736"/>
        <end position="784"/>
    </location>
</feature>
<feature type="region of interest" description="Disordered" evidence="1">
    <location>
        <begin position="153"/>
        <end position="179"/>
    </location>
</feature>
<feature type="compositionally biased region" description="Polar residues" evidence="1">
    <location>
        <begin position="674"/>
        <end position="686"/>
    </location>
</feature>
<feature type="region of interest" description="Disordered" evidence="1">
    <location>
        <begin position="642"/>
        <end position="720"/>
    </location>
</feature>
<dbReference type="AlphaFoldDB" id="A0A395P0A5"/>
<dbReference type="STRING" id="490622.A0A395P0A5"/>
<feature type="region of interest" description="Disordered" evidence="1">
    <location>
        <begin position="343"/>
        <end position="364"/>
    </location>
</feature>
<dbReference type="GO" id="GO:0005096">
    <property type="term" value="F:GTPase activator activity"/>
    <property type="evidence" value="ECO:0007669"/>
    <property type="project" value="InterPro"/>
</dbReference>
<organism evidence="2 3">
    <name type="scientific">Trichoderma arundinaceum</name>
    <dbReference type="NCBI Taxonomy" id="490622"/>
    <lineage>
        <taxon>Eukaryota</taxon>
        <taxon>Fungi</taxon>
        <taxon>Dikarya</taxon>
        <taxon>Ascomycota</taxon>
        <taxon>Pezizomycotina</taxon>
        <taxon>Sordariomycetes</taxon>
        <taxon>Hypocreomycetidae</taxon>
        <taxon>Hypocreales</taxon>
        <taxon>Hypocreaceae</taxon>
        <taxon>Trichoderma</taxon>
    </lineage>
</organism>
<feature type="region of interest" description="Disordered" evidence="1">
    <location>
        <begin position="281"/>
        <end position="307"/>
    </location>
</feature>
<dbReference type="GO" id="GO:1990334">
    <property type="term" value="C:Bfa1-Bub2 complex"/>
    <property type="evidence" value="ECO:0007669"/>
    <property type="project" value="InterPro"/>
</dbReference>
<dbReference type="PANTHER" id="PTHR35140:SF1">
    <property type="entry name" value="MITOTIC CHECK POINT PROTEIN BFA1"/>
    <property type="match status" value="1"/>
</dbReference>
<feature type="compositionally biased region" description="Basic and acidic residues" evidence="1">
    <location>
        <begin position="45"/>
        <end position="77"/>
    </location>
</feature>
<evidence type="ECO:0008006" key="4">
    <source>
        <dbReference type="Google" id="ProtNLM"/>
    </source>
</evidence>
<comment type="caution">
    <text evidence="2">The sequence shown here is derived from an EMBL/GenBank/DDBJ whole genome shotgun (WGS) entry which is preliminary data.</text>
</comment>
<proteinExistence type="predicted"/>
<accession>A0A395P0A5</accession>
<gene>
    <name evidence="2" type="ORF">TARUN_441</name>
</gene>
<dbReference type="OrthoDB" id="19159at2759"/>
<feature type="region of interest" description="Disordered" evidence="1">
    <location>
        <begin position="418"/>
        <end position="577"/>
    </location>
</feature>
<evidence type="ECO:0000313" key="3">
    <source>
        <dbReference type="Proteomes" id="UP000266272"/>
    </source>
</evidence>
<feature type="compositionally biased region" description="Polar residues" evidence="1">
    <location>
        <begin position="153"/>
        <end position="164"/>
    </location>
</feature>
<feature type="compositionally biased region" description="Polar residues" evidence="1">
    <location>
        <begin position="500"/>
        <end position="521"/>
    </location>
</feature>
<dbReference type="EMBL" id="PXOA01000028">
    <property type="protein sequence ID" value="RFU81739.1"/>
    <property type="molecule type" value="Genomic_DNA"/>
</dbReference>
<feature type="compositionally biased region" description="Polar residues" evidence="1">
    <location>
        <begin position="748"/>
        <end position="770"/>
    </location>
</feature>
<dbReference type="PANTHER" id="PTHR35140">
    <property type="entry name" value="MITOTIC CHECK POINT PROTEIN BFA1"/>
    <property type="match status" value="1"/>
</dbReference>
<feature type="compositionally biased region" description="Basic and acidic residues" evidence="1">
    <location>
        <begin position="647"/>
        <end position="670"/>
    </location>
</feature>
<evidence type="ECO:0000313" key="2">
    <source>
        <dbReference type="EMBL" id="RFU81739.1"/>
    </source>
</evidence>